<proteinExistence type="predicted"/>
<evidence type="ECO:0000313" key="3">
    <source>
        <dbReference type="Proteomes" id="UP000015105"/>
    </source>
</evidence>
<protein>
    <recommendedName>
        <fullName evidence="1">F-box domain-containing protein</fullName>
    </recommendedName>
</protein>
<dbReference type="SMART" id="SM00256">
    <property type="entry name" value="FBOX"/>
    <property type="match status" value="1"/>
</dbReference>
<reference evidence="3" key="1">
    <citation type="journal article" date="2014" name="Science">
        <title>Ancient hybridizations among the ancestral genomes of bread wheat.</title>
        <authorList>
            <consortium name="International Wheat Genome Sequencing Consortium,"/>
            <person name="Marcussen T."/>
            <person name="Sandve S.R."/>
            <person name="Heier L."/>
            <person name="Spannagl M."/>
            <person name="Pfeifer M."/>
            <person name="Jakobsen K.S."/>
            <person name="Wulff B.B."/>
            <person name="Steuernagel B."/>
            <person name="Mayer K.F."/>
            <person name="Olsen O.A."/>
        </authorList>
    </citation>
    <scope>NUCLEOTIDE SEQUENCE [LARGE SCALE GENOMIC DNA]</scope>
    <source>
        <strain evidence="3">cv. AL8/78</strain>
    </source>
</reference>
<dbReference type="SUPFAM" id="SSF81383">
    <property type="entry name" value="F-box domain"/>
    <property type="match status" value="1"/>
</dbReference>
<dbReference type="Gene3D" id="1.20.1280.50">
    <property type="match status" value="1"/>
</dbReference>
<dbReference type="Proteomes" id="UP000015105">
    <property type="component" value="Chromosome 7D"/>
</dbReference>
<reference evidence="2" key="4">
    <citation type="submission" date="2019-03" db="UniProtKB">
        <authorList>
            <consortium name="EnsemblPlants"/>
        </authorList>
    </citation>
    <scope>IDENTIFICATION</scope>
</reference>
<dbReference type="Gramene" id="AET7Gv20370000.4">
    <property type="protein sequence ID" value="AET7Gv20370000.4"/>
    <property type="gene ID" value="AET7Gv20370000"/>
</dbReference>
<reference evidence="3" key="2">
    <citation type="journal article" date="2017" name="Nat. Plants">
        <title>The Aegilops tauschii genome reveals multiple impacts of transposons.</title>
        <authorList>
            <person name="Zhao G."/>
            <person name="Zou C."/>
            <person name="Li K."/>
            <person name="Wang K."/>
            <person name="Li T."/>
            <person name="Gao L."/>
            <person name="Zhang X."/>
            <person name="Wang H."/>
            <person name="Yang Z."/>
            <person name="Liu X."/>
            <person name="Jiang W."/>
            <person name="Mao L."/>
            <person name="Kong X."/>
            <person name="Jiao Y."/>
            <person name="Jia J."/>
        </authorList>
    </citation>
    <scope>NUCLEOTIDE SEQUENCE [LARGE SCALE GENOMIC DNA]</scope>
    <source>
        <strain evidence="3">cv. AL8/78</strain>
    </source>
</reference>
<reference evidence="2" key="3">
    <citation type="journal article" date="2017" name="Nature">
        <title>Genome sequence of the progenitor of the wheat D genome Aegilops tauschii.</title>
        <authorList>
            <person name="Luo M.C."/>
            <person name="Gu Y.Q."/>
            <person name="Puiu D."/>
            <person name="Wang H."/>
            <person name="Twardziok S.O."/>
            <person name="Deal K.R."/>
            <person name="Huo N."/>
            <person name="Zhu T."/>
            <person name="Wang L."/>
            <person name="Wang Y."/>
            <person name="McGuire P.E."/>
            <person name="Liu S."/>
            <person name="Long H."/>
            <person name="Ramasamy R.K."/>
            <person name="Rodriguez J.C."/>
            <person name="Van S.L."/>
            <person name="Yuan L."/>
            <person name="Wang Z."/>
            <person name="Xia Z."/>
            <person name="Xiao L."/>
            <person name="Anderson O.D."/>
            <person name="Ouyang S."/>
            <person name="Liang Y."/>
            <person name="Zimin A.V."/>
            <person name="Pertea G."/>
            <person name="Qi P."/>
            <person name="Bennetzen J.L."/>
            <person name="Dai X."/>
            <person name="Dawson M.W."/>
            <person name="Muller H.G."/>
            <person name="Kugler K."/>
            <person name="Rivarola-Duarte L."/>
            <person name="Spannagl M."/>
            <person name="Mayer K.F.X."/>
            <person name="Lu F.H."/>
            <person name="Bevan M.W."/>
            <person name="Leroy P."/>
            <person name="Li P."/>
            <person name="You F.M."/>
            <person name="Sun Q."/>
            <person name="Liu Z."/>
            <person name="Lyons E."/>
            <person name="Wicker T."/>
            <person name="Salzberg S.L."/>
            <person name="Devos K.M."/>
            <person name="Dvorak J."/>
        </authorList>
    </citation>
    <scope>NUCLEOTIDE SEQUENCE [LARGE SCALE GENOMIC DNA]</scope>
    <source>
        <strain evidence="2">cv. AL8/78</strain>
    </source>
</reference>
<name>A0A453QXW1_AEGTS</name>
<dbReference type="InterPro" id="IPR005174">
    <property type="entry name" value="KIB1-4_b-propeller"/>
</dbReference>
<dbReference type="CDD" id="cd09917">
    <property type="entry name" value="F-box_SF"/>
    <property type="match status" value="1"/>
</dbReference>
<dbReference type="PANTHER" id="PTHR44586">
    <property type="entry name" value="F-BOX DOMAIN CONTAINING PROTEIN, EXPRESSED"/>
    <property type="match status" value="1"/>
</dbReference>
<sequence length="393" mass="43750">PAQGRGKLGKLTAELCFFMGSSITRCLALSGVLTTYGQRLAEFLAVHRLLPSEPQILERPTPPELPEDILMCIFASLETPDLVRAGSVCSSWRSACARLCNLGLFRQTQTPCLLYTSESAGESVAGLFSLVENKSYTLALPDPPIRTRYVIGSSHGWIITADDRSELHLLNPITGDQIALPSVATIEQVKPIFDDAGALHKYQYSWYTGTPLLVDYDFPTPSVFSLGELRDYLFGKAFLSSDPSTGDYYVVLKHNPESQLSFARAGDDRWTWLPPHVDYADCVFKDSLLFALDSHGEVRTFDLSALVVTQTIVLGRMKSCIVECNYMYIAQAPCGDLLEVWRSRNSLGWEDEDVSEQGLEDGEDEHISEHNLTYLKWILLQQSLKTLLAHVTV</sequence>
<evidence type="ECO:0000313" key="2">
    <source>
        <dbReference type="EnsemblPlants" id="AET7Gv20370000.4"/>
    </source>
</evidence>
<evidence type="ECO:0000259" key="1">
    <source>
        <dbReference type="SMART" id="SM00256"/>
    </source>
</evidence>
<feature type="domain" description="F-box" evidence="1">
    <location>
        <begin position="65"/>
        <end position="106"/>
    </location>
</feature>
<reference evidence="2" key="5">
    <citation type="journal article" date="2021" name="G3 (Bethesda)">
        <title>Aegilops tauschii genome assembly Aet v5.0 features greater sequence contiguity and improved annotation.</title>
        <authorList>
            <person name="Wang L."/>
            <person name="Zhu T."/>
            <person name="Rodriguez J.C."/>
            <person name="Deal K.R."/>
            <person name="Dubcovsky J."/>
            <person name="McGuire P.E."/>
            <person name="Lux T."/>
            <person name="Spannagl M."/>
            <person name="Mayer K.F.X."/>
            <person name="Baldrich P."/>
            <person name="Meyers B.C."/>
            <person name="Huo N."/>
            <person name="Gu Y.Q."/>
            <person name="Zhou H."/>
            <person name="Devos K.M."/>
            <person name="Bennetzen J.L."/>
            <person name="Unver T."/>
            <person name="Budak H."/>
            <person name="Gulick P.J."/>
            <person name="Galiba G."/>
            <person name="Kalapos B."/>
            <person name="Nelson D.R."/>
            <person name="Li P."/>
            <person name="You F.M."/>
            <person name="Luo M.C."/>
            <person name="Dvorak J."/>
        </authorList>
    </citation>
    <scope>NUCLEOTIDE SEQUENCE [LARGE SCALE GENOMIC DNA]</scope>
    <source>
        <strain evidence="2">cv. AL8/78</strain>
    </source>
</reference>
<dbReference type="InterPro" id="IPR001810">
    <property type="entry name" value="F-box_dom"/>
</dbReference>
<dbReference type="PANTHER" id="PTHR44586:SF6">
    <property type="entry name" value="OS11G0579600 PROTEIN"/>
    <property type="match status" value="1"/>
</dbReference>
<accession>A0A453QXW1</accession>
<dbReference type="EnsemblPlants" id="AET7Gv20370000.4">
    <property type="protein sequence ID" value="AET7Gv20370000.4"/>
    <property type="gene ID" value="AET7Gv20370000"/>
</dbReference>
<dbReference type="Pfam" id="PF12937">
    <property type="entry name" value="F-box-like"/>
    <property type="match status" value="1"/>
</dbReference>
<organism evidence="2 3">
    <name type="scientific">Aegilops tauschii subsp. strangulata</name>
    <name type="common">Goatgrass</name>
    <dbReference type="NCBI Taxonomy" id="200361"/>
    <lineage>
        <taxon>Eukaryota</taxon>
        <taxon>Viridiplantae</taxon>
        <taxon>Streptophyta</taxon>
        <taxon>Embryophyta</taxon>
        <taxon>Tracheophyta</taxon>
        <taxon>Spermatophyta</taxon>
        <taxon>Magnoliopsida</taxon>
        <taxon>Liliopsida</taxon>
        <taxon>Poales</taxon>
        <taxon>Poaceae</taxon>
        <taxon>BOP clade</taxon>
        <taxon>Pooideae</taxon>
        <taxon>Triticodae</taxon>
        <taxon>Triticeae</taxon>
        <taxon>Triticinae</taxon>
        <taxon>Aegilops</taxon>
    </lineage>
</organism>
<keyword evidence="3" id="KW-1185">Reference proteome</keyword>
<dbReference type="AlphaFoldDB" id="A0A453QXW1"/>
<dbReference type="Pfam" id="PF03478">
    <property type="entry name" value="Beta-prop_KIB1-4"/>
    <property type="match status" value="1"/>
</dbReference>
<dbReference type="InterPro" id="IPR036047">
    <property type="entry name" value="F-box-like_dom_sf"/>
</dbReference>